<feature type="domain" description="RING-type" evidence="7">
    <location>
        <begin position="13"/>
        <end position="228"/>
    </location>
</feature>
<evidence type="ECO:0000256" key="6">
    <source>
        <dbReference type="ARBA" id="ARBA00022833"/>
    </source>
</evidence>
<comment type="caution">
    <text evidence="8">The sequence shown here is derived from an EMBL/GenBank/DDBJ whole genome shotgun (WGS) entry which is preliminary data.</text>
</comment>
<keyword evidence="2" id="KW-0479">Metal-binding</keyword>
<dbReference type="Pfam" id="PF26200">
    <property type="entry name" value="Rcat_RNF216"/>
    <property type="match status" value="1"/>
</dbReference>
<dbReference type="EMBL" id="QWIK01000073">
    <property type="protein sequence ID" value="RMY14209.1"/>
    <property type="molecule type" value="Genomic_DNA"/>
</dbReference>
<organism evidence="8 9">
    <name type="scientific">Hortaea werneckii</name>
    <name type="common">Black yeast</name>
    <name type="synonym">Cladosporium werneckii</name>
    <dbReference type="NCBI Taxonomy" id="91943"/>
    <lineage>
        <taxon>Eukaryota</taxon>
        <taxon>Fungi</taxon>
        <taxon>Dikarya</taxon>
        <taxon>Ascomycota</taxon>
        <taxon>Pezizomycotina</taxon>
        <taxon>Dothideomycetes</taxon>
        <taxon>Dothideomycetidae</taxon>
        <taxon>Mycosphaerellales</taxon>
        <taxon>Teratosphaeriaceae</taxon>
        <taxon>Hortaea</taxon>
    </lineage>
</organism>
<evidence type="ECO:0000256" key="4">
    <source>
        <dbReference type="ARBA" id="ARBA00022771"/>
    </source>
</evidence>
<dbReference type="GO" id="GO:0061630">
    <property type="term" value="F:ubiquitin protein ligase activity"/>
    <property type="evidence" value="ECO:0007669"/>
    <property type="project" value="UniProtKB-EC"/>
</dbReference>
<evidence type="ECO:0000256" key="5">
    <source>
        <dbReference type="ARBA" id="ARBA00022786"/>
    </source>
</evidence>
<dbReference type="PROSITE" id="PS51873">
    <property type="entry name" value="TRIAD"/>
    <property type="match status" value="1"/>
</dbReference>
<gene>
    <name evidence="8" type="ORF">D0868_01596</name>
</gene>
<dbReference type="VEuPathDB" id="FungiDB:BTJ68_03640"/>
<keyword evidence="4" id="KW-0863">Zinc-finger</keyword>
<keyword evidence="5" id="KW-0833">Ubl conjugation pathway</keyword>
<name>A0A3M6ZGH4_HORWE</name>
<evidence type="ECO:0000313" key="9">
    <source>
        <dbReference type="Proteomes" id="UP000282582"/>
    </source>
</evidence>
<evidence type="ECO:0000256" key="2">
    <source>
        <dbReference type="ARBA" id="ARBA00022723"/>
    </source>
</evidence>
<evidence type="ECO:0000313" key="8">
    <source>
        <dbReference type="EMBL" id="RMY14209.1"/>
    </source>
</evidence>
<sequence length="513" mass="58090">MSEWHSRAMTSQASFECTVCCEKKLVDDKLIITEDAVCTGCFIESILPQFKAAIKHEFLYPVRWGSVAVSAAEFPEYLPDEFLLQWLWKEREYRLPINERVYCKHSTASGEECGAFFGEKLGVGCEVIAECKLCDNPTCMSCGEGLQDSASPHFCVEEEVDMKYPFTGMQRGKDYQLCPKCQTPINLTAGCNHLFCGCGTSFCYICGVDISQTETDHFALGMPCPRYNQPGTSAAVYDPVEVEEFDWALDTALFSLAMLRFDLLRPASRYEEILGVTADALDAGLALQTLAVESEDSIELLDRVLEAYTTTADRLPDLITRLENMASPEPVNDQLMGAYTLFLSRHEAHLASIDNRLDVLWEPVTDVLSPWMDKRLYRKLTWPRSNRHAHSTVNDYYTKMMDEAKSVLNLSPQQLTFHRLAKTIMMLLDRHVAYQAVNDPHVLRQLVRHATEAQEMIDEDVRDAEVFGWWSNPHLGLRLAVEVYRSERDAFFKGAAQRSRELEGQEEGKSGPA</sequence>
<dbReference type="Gene3D" id="1.20.120.1750">
    <property type="match status" value="1"/>
</dbReference>
<evidence type="ECO:0000256" key="3">
    <source>
        <dbReference type="ARBA" id="ARBA00022737"/>
    </source>
</evidence>
<evidence type="ECO:0000259" key="7">
    <source>
        <dbReference type="PROSITE" id="PS51873"/>
    </source>
</evidence>
<dbReference type="PANTHER" id="PTHR11685">
    <property type="entry name" value="RBR FAMILY RING FINGER AND IBR DOMAIN-CONTAINING"/>
    <property type="match status" value="1"/>
</dbReference>
<dbReference type="InterPro" id="IPR044066">
    <property type="entry name" value="TRIAD_supradom"/>
</dbReference>
<keyword evidence="3" id="KW-0677">Repeat</keyword>
<dbReference type="Proteomes" id="UP000282582">
    <property type="component" value="Unassembled WGS sequence"/>
</dbReference>
<dbReference type="AlphaFoldDB" id="A0A3M6ZGH4"/>
<evidence type="ECO:0000256" key="1">
    <source>
        <dbReference type="ARBA" id="ARBA00022679"/>
    </source>
</evidence>
<dbReference type="CDD" id="cd22584">
    <property type="entry name" value="Rcat_RBR_unk"/>
    <property type="match status" value="1"/>
</dbReference>
<dbReference type="GO" id="GO:0016567">
    <property type="term" value="P:protein ubiquitination"/>
    <property type="evidence" value="ECO:0007669"/>
    <property type="project" value="InterPro"/>
</dbReference>
<keyword evidence="1" id="KW-0808">Transferase</keyword>
<protein>
    <recommendedName>
        <fullName evidence="7">RING-type domain-containing protein</fullName>
    </recommendedName>
</protein>
<dbReference type="SUPFAM" id="SSF57850">
    <property type="entry name" value="RING/U-box"/>
    <property type="match status" value="1"/>
</dbReference>
<dbReference type="GO" id="GO:0008270">
    <property type="term" value="F:zinc ion binding"/>
    <property type="evidence" value="ECO:0007669"/>
    <property type="project" value="UniProtKB-KW"/>
</dbReference>
<dbReference type="InterPro" id="IPR031127">
    <property type="entry name" value="E3_UB_ligase_RBR"/>
</dbReference>
<accession>A0A3M6ZGH4</accession>
<reference evidence="8 9" key="1">
    <citation type="journal article" date="2018" name="BMC Genomics">
        <title>Genomic evidence for intraspecific hybridization in a clonal and extremely halotolerant yeast.</title>
        <authorList>
            <person name="Gostincar C."/>
            <person name="Stajich J.E."/>
            <person name="Zupancic J."/>
            <person name="Zalar P."/>
            <person name="Gunde-Cimerman N."/>
        </authorList>
    </citation>
    <scope>NUCLEOTIDE SEQUENCE [LARGE SCALE GENOMIC DNA]</scope>
    <source>
        <strain evidence="8 9">EXF-6654</strain>
    </source>
</reference>
<keyword evidence="6" id="KW-0862">Zinc</keyword>
<proteinExistence type="predicted"/>